<name>A0A1W6B2P1_9GAMM</name>
<dbReference type="OrthoDB" id="9156149at2"/>
<dbReference type="Gene3D" id="2.60.200.20">
    <property type="match status" value="1"/>
</dbReference>
<evidence type="ECO:0000313" key="4">
    <source>
        <dbReference type="EMBL" id="ARJ41336.1"/>
    </source>
</evidence>
<feature type="domain" description="YscD cytoplasmic" evidence="2">
    <location>
        <begin position="5"/>
        <end position="82"/>
    </location>
</feature>
<dbReference type="STRING" id="1891675.B1H58_04470"/>
<organism evidence="4 5">
    <name type="scientific">Pantoea alhagi</name>
    <dbReference type="NCBI Taxonomy" id="1891675"/>
    <lineage>
        <taxon>Bacteria</taxon>
        <taxon>Pseudomonadati</taxon>
        <taxon>Pseudomonadota</taxon>
        <taxon>Gammaproteobacteria</taxon>
        <taxon>Enterobacterales</taxon>
        <taxon>Erwiniaceae</taxon>
        <taxon>Pantoea</taxon>
    </lineage>
</organism>
<dbReference type="Pfam" id="PF16697">
    <property type="entry name" value="Yop-YscD_cpl"/>
    <property type="match status" value="1"/>
</dbReference>
<keyword evidence="1" id="KW-1133">Transmembrane helix</keyword>
<evidence type="ECO:0000259" key="3">
    <source>
        <dbReference type="Pfam" id="PF21934"/>
    </source>
</evidence>
<dbReference type="Pfam" id="PF21934">
    <property type="entry name" value="Yop-YscD_ppl_3rd"/>
    <property type="match status" value="1"/>
</dbReference>
<proteinExistence type="predicted"/>
<dbReference type="InterPro" id="IPR053946">
    <property type="entry name" value="YscD_ppl_3rd"/>
</dbReference>
<feature type="domain" description="YscD-like Bon-like" evidence="3">
    <location>
        <begin position="166"/>
        <end position="227"/>
    </location>
</feature>
<feature type="transmembrane region" description="Helical" evidence="1">
    <location>
        <begin position="125"/>
        <end position="143"/>
    </location>
</feature>
<dbReference type="EMBL" id="CP019706">
    <property type="protein sequence ID" value="ARJ41336.1"/>
    <property type="molecule type" value="Genomic_DNA"/>
</dbReference>
<evidence type="ECO:0000259" key="2">
    <source>
        <dbReference type="Pfam" id="PF16697"/>
    </source>
</evidence>
<dbReference type="RefSeq" id="WP_085068177.1">
    <property type="nucleotide sequence ID" value="NZ_CP019706.1"/>
</dbReference>
<protein>
    <submittedName>
        <fullName evidence="4">Uncharacterized protein</fullName>
    </submittedName>
</protein>
<dbReference type="KEGG" id="palh:B1H58_04470"/>
<dbReference type="InterPro" id="IPR032030">
    <property type="entry name" value="YscD_cytoplasmic_dom"/>
</dbReference>
<reference evidence="4 5" key="1">
    <citation type="submission" date="2017-02" db="EMBL/GenBank/DDBJ databases">
        <title>Complete genome sequence of the drought resistance-promoting endophyte Pantoea alhagi LTYR-11Z.</title>
        <authorList>
            <person name="Zhang L."/>
        </authorList>
    </citation>
    <scope>NUCLEOTIDE SEQUENCE [LARGE SCALE GENOMIC DNA]</scope>
    <source>
        <strain evidence="4 5">LTYR-11Z</strain>
    </source>
</reference>
<keyword evidence="1" id="KW-0472">Membrane</keyword>
<keyword evidence="1" id="KW-0812">Transmembrane</keyword>
<gene>
    <name evidence="4" type="ORF">B1H58_04470</name>
</gene>
<dbReference type="AlphaFoldDB" id="A0A1W6B2P1"/>
<keyword evidence="5" id="KW-1185">Reference proteome</keyword>
<accession>A0A1W6B2P1</accession>
<dbReference type="Proteomes" id="UP000192900">
    <property type="component" value="Chromosome"/>
</dbReference>
<evidence type="ECO:0000313" key="5">
    <source>
        <dbReference type="Proteomes" id="UP000192900"/>
    </source>
</evidence>
<evidence type="ECO:0000256" key="1">
    <source>
        <dbReference type="SAM" id="Phobius"/>
    </source>
</evidence>
<sequence>MFELRVLSGLHCGAALPLSGDRWQIGASTQADLLLSDESVTGCERWLHYQEGSWWLTEQEEASDGQPVTLEDPFELAGVWLCVAQASTPWHEAAALPASAFAPAPAAAVAEEVTARTGTPRWMRGVIFGLLLLFSFTVVSWILQPTVAQPNAGENSRPAWGTVEDLRAPLQIMLRERDLANSVKISRQGDRLLLSGTLTKPQITVFNRMMTRFYARYSAAAPVTSAVRPLEKKLPFRIVQIATGSRANIVTDDGDRLFIGDQIGDLRLVAITDDRIEFSGHDPITVKW</sequence>